<dbReference type="InterPro" id="IPR036181">
    <property type="entry name" value="MIT_dom_sf"/>
</dbReference>
<accession>A0A1C7NPM7</accession>
<dbReference type="OrthoDB" id="2414723at2759"/>
<evidence type="ECO:0000256" key="1">
    <source>
        <dbReference type="SAM" id="MobiDB-lite"/>
    </source>
</evidence>
<dbReference type="STRING" id="101091.A0A1C7NPM7"/>
<reference evidence="2 3" key="1">
    <citation type="submission" date="2016-03" db="EMBL/GenBank/DDBJ databases">
        <title>Choanephora cucurbitarum.</title>
        <authorList>
            <person name="Min B."/>
            <person name="Park H."/>
            <person name="Park J.-H."/>
            <person name="Shin H.-D."/>
            <person name="Choi I.-G."/>
        </authorList>
    </citation>
    <scope>NUCLEOTIDE SEQUENCE [LARGE SCALE GENOMIC DNA]</scope>
    <source>
        <strain evidence="2 3">KUS-F28377</strain>
    </source>
</reference>
<evidence type="ECO:0000313" key="3">
    <source>
        <dbReference type="Proteomes" id="UP000093000"/>
    </source>
</evidence>
<dbReference type="Gene3D" id="1.20.58.80">
    <property type="entry name" value="Phosphotransferase system, lactose/cellobiose-type IIA subunit"/>
    <property type="match status" value="1"/>
</dbReference>
<dbReference type="EMBL" id="LUGH01000023">
    <property type="protein sequence ID" value="OBZ91072.1"/>
    <property type="molecule type" value="Genomic_DNA"/>
</dbReference>
<dbReference type="AlphaFoldDB" id="A0A1C7NPM7"/>
<feature type="compositionally biased region" description="Polar residues" evidence="1">
    <location>
        <begin position="375"/>
        <end position="393"/>
    </location>
</feature>
<dbReference type="SUPFAM" id="SSF116846">
    <property type="entry name" value="MIT domain"/>
    <property type="match status" value="1"/>
</dbReference>
<evidence type="ECO:0000313" key="2">
    <source>
        <dbReference type="EMBL" id="OBZ91072.1"/>
    </source>
</evidence>
<gene>
    <name evidence="2" type="ORF">A0J61_00877</name>
</gene>
<organism evidence="2 3">
    <name type="scientific">Choanephora cucurbitarum</name>
    <dbReference type="NCBI Taxonomy" id="101091"/>
    <lineage>
        <taxon>Eukaryota</taxon>
        <taxon>Fungi</taxon>
        <taxon>Fungi incertae sedis</taxon>
        <taxon>Mucoromycota</taxon>
        <taxon>Mucoromycotina</taxon>
        <taxon>Mucoromycetes</taxon>
        <taxon>Mucorales</taxon>
        <taxon>Mucorineae</taxon>
        <taxon>Choanephoraceae</taxon>
        <taxon>Choanephoroideae</taxon>
        <taxon>Choanephora</taxon>
    </lineage>
</organism>
<comment type="caution">
    <text evidence="2">The sequence shown here is derived from an EMBL/GenBank/DDBJ whole genome shotgun (WGS) entry which is preliminary data.</text>
</comment>
<proteinExistence type="predicted"/>
<dbReference type="Proteomes" id="UP000093000">
    <property type="component" value="Unassembled WGS sequence"/>
</dbReference>
<dbReference type="InParanoid" id="A0A1C7NPM7"/>
<name>A0A1C7NPM7_9FUNG</name>
<feature type="region of interest" description="Disordered" evidence="1">
    <location>
        <begin position="369"/>
        <end position="393"/>
    </location>
</feature>
<keyword evidence="3" id="KW-1185">Reference proteome</keyword>
<protein>
    <submittedName>
        <fullName evidence="2">Uncharacterized protein</fullName>
    </submittedName>
</protein>
<sequence length="393" mass="43507">MASFVSSILHSSANKIERTILGSGKKDSGTRSGFHASNGPSLYHPSQMNCNTEPISAPPPYDTMHPTVLTSPIPTPSTSWTSEMSALAEKIKDDVTNTLKGNSKSNQQQVDRYGISQGMKLVSIAADEYEGGNESVALNLYLTGVDKILMALPNKTDLNTKRAIREKLQSVEERVGILNLASSEKKLAQQQKGNPTDSSDTRQSTLNTYILSHLASAISTFSGKAYQTTMPEEPDDNVVRSKAGYDSHHVTTTTNQSERDSMVQFKRLGQYITDFTVTTAVLIKQSPLPDLISYLLNCLYQLLLWADSQYHIIQKLRNASVHFVKLGLQADEKYRIHEYLSEGVYMFMTAGLKAAVAFKEAPGHKDLIEPEPTRCSPQAPQKARTSWLWTSRQ</sequence>
<feature type="region of interest" description="Disordered" evidence="1">
    <location>
        <begin position="21"/>
        <end position="45"/>
    </location>
</feature>